<dbReference type="Proteomes" id="UP000719766">
    <property type="component" value="Unassembled WGS sequence"/>
</dbReference>
<dbReference type="EMBL" id="JABBWE010000005">
    <property type="protein sequence ID" value="KAG1802692.1"/>
    <property type="molecule type" value="Genomic_DNA"/>
</dbReference>
<feature type="region of interest" description="Disordered" evidence="1">
    <location>
        <begin position="102"/>
        <end position="126"/>
    </location>
</feature>
<dbReference type="InterPro" id="IPR032466">
    <property type="entry name" value="Metal_Hydrolase"/>
</dbReference>
<dbReference type="InterPro" id="IPR006680">
    <property type="entry name" value="Amidohydro-rel"/>
</dbReference>
<dbReference type="RefSeq" id="XP_041165589.1">
    <property type="nucleotide sequence ID" value="XM_041309090.1"/>
</dbReference>
<dbReference type="Pfam" id="PF04909">
    <property type="entry name" value="Amidohydro_2"/>
    <property type="match status" value="1"/>
</dbReference>
<reference evidence="3" key="1">
    <citation type="journal article" date="2020" name="New Phytol.">
        <title>Comparative genomics reveals dynamic genome evolution in host specialist ectomycorrhizal fungi.</title>
        <authorList>
            <person name="Lofgren L.A."/>
            <person name="Nguyen N.H."/>
            <person name="Vilgalys R."/>
            <person name="Ruytinx J."/>
            <person name="Liao H.L."/>
            <person name="Branco S."/>
            <person name="Kuo A."/>
            <person name="LaButti K."/>
            <person name="Lipzen A."/>
            <person name="Andreopoulos W."/>
            <person name="Pangilinan J."/>
            <person name="Riley R."/>
            <person name="Hundley H."/>
            <person name="Na H."/>
            <person name="Barry K."/>
            <person name="Grigoriev I.V."/>
            <person name="Stajich J.E."/>
            <person name="Kennedy P.G."/>
        </authorList>
    </citation>
    <scope>NUCLEOTIDE SEQUENCE</scope>
    <source>
        <strain evidence="3">S12</strain>
    </source>
</reference>
<feature type="region of interest" description="Disordered" evidence="1">
    <location>
        <begin position="1"/>
        <end position="24"/>
    </location>
</feature>
<dbReference type="Gene3D" id="3.20.20.140">
    <property type="entry name" value="Metal-dependent hydrolases"/>
    <property type="match status" value="1"/>
</dbReference>
<protein>
    <recommendedName>
        <fullName evidence="2">Amidohydrolase-related domain-containing protein</fullName>
    </recommendedName>
</protein>
<dbReference type="GeneID" id="64602854"/>
<sequence>MNLVVAEEEKQAQHLRSTLRSTGDRLDQEMRRAKQAESQAEFAELRARELAVRVSAAETGKRYAELDAERAGEEMRRHQMRIESLEKQVTKLQADIRVLERQRNEADESASRARDTARKFQTELSRQQAKEKVIEESPIYGRKKWFVTGHNEGWDAGYAEGYDDGREDGFEEGRQYGIREGRESGFKQGRIMERQLALFDNFFTAEVDENGYTILSVLMNLMTIVHHIAFTCSFFAQPLPSPGLASGRRRPKNLPSLPLSAFSPPSTGTSDMFPLPPTPSALFPGEVIDAHLRSDALERAGLDLAGTEVAGAVLLLNDPSIPEGLLQSSLTQNVRILSVATPFELSAIPSDYPDHSESSGIPQSLYTSYAASHEAPEARSQAIETLRWAFSNSRLVDIDVQSDIMSNVAKYEVFEDLLMKATAELAGDRKVSIVLSNILPPPHDLSLPIVKLLADPSYRNYQAHTASLSLFPNLYVKFTPPMWNQTIPGPADPTSEMDQHREWKRKIKMFIGPVLEAYGYERIIFGTSPSFAAPSLLNPADWYALVRESFAELAVDQDAIDAIFSLNARRIYGSP</sequence>
<dbReference type="GO" id="GO:0016787">
    <property type="term" value="F:hydrolase activity"/>
    <property type="evidence" value="ECO:0007669"/>
    <property type="project" value="InterPro"/>
</dbReference>
<evidence type="ECO:0000313" key="3">
    <source>
        <dbReference type="EMBL" id="KAG1802692.1"/>
    </source>
</evidence>
<feature type="compositionally biased region" description="Basic and acidic residues" evidence="1">
    <location>
        <begin position="102"/>
        <end position="121"/>
    </location>
</feature>
<gene>
    <name evidence="3" type="ORF">HD556DRAFT_1517255</name>
</gene>
<evidence type="ECO:0000259" key="2">
    <source>
        <dbReference type="Pfam" id="PF04909"/>
    </source>
</evidence>
<feature type="domain" description="Amidohydrolase-related" evidence="2">
    <location>
        <begin position="455"/>
        <end position="573"/>
    </location>
</feature>
<dbReference type="AlphaFoldDB" id="A0A9P7DTE5"/>
<proteinExistence type="predicted"/>
<comment type="caution">
    <text evidence="3">The sequence shown here is derived from an EMBL/GenBank/DDBJ whole genome shotgun (WGS) entry which is preliminary data.</text>
</comment>
<dbReference type="SUPFAM" id="SSF51556">
    <property type="entry name" value="Metallo-dependent hydrolases"/>
    <property type="match status" value="1"/>
</dbReference>
<organism evidence="3 4">
    <name type="scientific">Suillus plorans</name>
    <dbReference type="NCBI Taxonomy" id="116603"/>
    <lineage>
        <taxon>Eukaryota</taxon>
        <taxon>Fungi</taxon>
        <taxon>Dikarya</taxon>
        <taxon>Basidiomycota</taxon>
        <taxon>Agaricomycotina</taxon>
        <taxon>Agaricomycetes</taxon>
        <taxon>Agaricomycetidae</taxon>
        <taxon>Boletales</taxon>
        <taxon>Suillineae</taxon>
        <taxon>Suillaceae</taxon>
        <taxon>Suillus</taxon>
    </lineage>
</organism>
<evidence type="ECO:0000256" key="1">
    <source>
        <dbReference type="SAM" id="MobiDB-lite"/>
    </source>
</evidence>
<accession>A0A9P7DTE5</accession>
<name>A0A9P7DTE5_9AGAM</name>
<keyword evidence="4" id="KW-1185">Reference proteome</keyword>
<dbReference type="OrthoDB" id="2135488at2759"/>
<evidence type="ECO:0000313" key="4">
    <source>
        <dbReference type="Proteomes" id="UP000719766"/>
    </source>
</evidence>